<keyword evidence="7" id="KW-1185">Reference proteome</keyword>
<dbReference type="Gene3D" id="2.60.210.10">
    <property type="entry name" value="Apoptosis, Tumor Necrosis Factor Receptor Associated Protein 2, Chain A"/>
    <property type="match status" value="1"/>
</dbReference>
<dbReference type="EMBL" id="CAXIPR030000642">
    <property type="protein sequence ID" value="CAM0146599.1"/>
    <property type="molecule type" value="Genomic_DNA"/>
</dbReference>
<evidence type="ECO:0000313" key="6">
    <source>
        <dbReference type="EMBL" id="CAM0146599.1"/>
    </source>
</evidence>
<dbReference type="SUPFAM" id="SSF54695">
    <property type="entry name" value="POZ domain"/>
    <property type="match status" value="1"/>
</dbReference>
<dbReference type="Gene3D" id="3.30.710.10">
    <property type="entry name" value="Potassium Channel Kv1.1, Chain A"/>
    <property type="match status" value="1"/>
</dbReference>
<evidence type="ECO:0000259" key="5">
    <source>
        <dbReference type="PROSITE" id="PS50144"/>
    </source>
</evidence>
<evidence type="ECO:0000256" key="1">
    <source>
        <dbReference type="ARBA" id="ARBA00004906"/>
    </source>
</evidence>
<dbReference type="InterPro" id="IPR056423">
    <property type="entry name" value="BACK_BPM_SPOP"/>
</dbReference>
<dbReference type="Pfam" id="PF00651">
    <property type="entry name" value="BTB"/>
    <property type="match status" value="1"/>
</dbReference>
<evidence type="ECO:0000256" key="3">
    <source>
        <dbReference type="SAM" id="MobiDB-lite"/>
    </source>
</evidence>
<dbReference type="InterPro" id="IPR002083">
    <property type="entry name" value="MATH/TRAF_dom"/>
</dbReference>
<evidence type="ECO:0000313" key="7">
    <source>
        <dbReference type="Proteomes" id="UP001497457"/>
    </source>
</evidence>
<dbReference type="Gene3D" id="1.25.40.420">
    <property type="match status" value="1"/>
</dbReference>
<feature type="domain" description="MATH" evidence="5">
    <location>
        <begin position="29"/>
        <end position="161"/>
    </location>
</feature>
<protein>
    <submittedName>
        <fullName evidence="6">Uncharacterized protein</fullName>
    </submittedName>
</protein>
<feature type="domain" description="BTB" evidence="4">
    <location>
        <begin position="192"/>
        <end position="262"/>
    </location>
</feature>
<dbReference type="PROSITE" id="PS50097">
    <property type="entry name" value="BTB"/>
    <property type="match status" value="1"/>
</dbReference>
<sequence>MDHTDRSEPSTAMAYSEPSRSGTTIVAVRNHHVLKIDGYSRTLNAHGARPRFRSRPFRAGGRTWHISYSPMGRPHHPDNTDSIALFLVLDDVVDEPVTAQATFSLLDQDGAPVPEYTFTTRMNDFSASYDRGFGYERFIRREDLGQSEYLKNDCFAVRVQVYMVKEAPSIAAVPPPDLRRDIGSLLISKEDVDVRFEVGDETFDAHRLVLGARSPVFMAELLGPMKEGAAAAAGAVRVDDMEPRVFEALLNFMYTDALPDEAEMEEEDACVMAQHLLVAADRYRIESLKSACEDRLRKHIGTDSAATILALAEQHCCPGLKEACFEFLGSPSAMLAVMETKEFEHLERSCPDVVEKIVSDISYRHLHKAKVSRWLTTTCNNLENQKA</sequence>
<dbReference type="Pfam" id="PF24570">
    <property type="entry name" value="BACK_BPM_SPOP"/>
    <property type="match status" value="1"/>
</dbReference>
<dbReference type="Proteomes" id="UP001497457">
    <property type="component" value="Unassembled WGS sequence"/>
</dbReference>
<dbReference type="SMART" id="SM00225">
    <property type="entry name" value="BTB"/>
    <property type="match status" value="1"/>
</dbReference>
<dbReference type="SUPFAM" id="SSF49599">
    <property type="entry name" value="TRAF domain-like"/>
    <property type="match status" value="1"/>
</dbReference>
<proteinExistence type="inferred from homology"/>
<dbReference type="PANTHER" id="PTHR26379">
    <property type="entry name" value="BTB/POZ AND MATH DOMAIN-CONTAINING PROTEIN 1"/>
    <property type="match status" value="1"/>
</dbReference>
<evidence type="ECO:0000256" key="2">
    <source>
        <dbReference type="ARBA" id="ARBA00010846"/>
    </source>
</evidence>
<comment type="similarity">
    <text evidence="2">Belongs to the Tdpoz family.</text>
</comment>
<dbReference type="InterPro" id="IPR011333">
    <property type="entry name" value="SKP1/BTB/POZ_sf"/>
</dbReference>
<dbReference type="InterPro" id="IPR008974">
    <property type="entry name" value="TRAF-like"/>
</dbReference>
<name>A0ABC9GYH0_9POAL</name>
<dbReference type="PROSITE" id="PS50144">
    <property type="entry name" value="MATH"/>
    <property type="match status" value="1"/>
</dbReference>
<dbReference type="InterPro" id="IPR000210">
    <property type="entry name" value="BTB/POZ_dom"/>
</dbReference>
<dbReference type="InterPro" id="IPR045005">
    <property type="entry name" value="BPM1-6"/>
</dbReference>
<gene>
    <name evidence="6" type="ORF">URODEC1_LOCUS120157</name>
</gene>
<feature type="region of interest" description="Disordered" evidence="3">
    <location>
        <begin position="1"/>
        <end position="22"/>
    </location>
</feature>
<dbReference type="CDD" id="cd00121">
    <property type="entry name" value="MATH"/>
    <property type="match status" value="1"/>
</dbReference>
<accession>A0ABC9GYH0</accession>
<dbReference type="Pfam" id="PF22486">
    <property type="entry name" value="MATH_2"/>
    <property type="match status" value="1"/>
</dbReference>
<dbReference type="PANTHER" id="PTHR26379:SF382">
    <property type="entry name" value="OS10G0435900 PROTEIN"/>
    <property type="match status" value="1"/>
</dbReference>
<comment type="pathway">
    <text evidence="1">Protein modification; protein ubiquitination.</text>
</comment>
<reference evidence="6 7" key="1">
    <citation type="submission" date="2024-10" db="EMBL/GenBank/DDBJ databases">
        <authorList>
            <person name="Ryan C."/>
        </authorList>
    </citation>
    <scope>NUCLEOTIDE SEQUENCE [LARGE SCALE GENOMIC DNA]</scope>
</reference>
<organism evidence="6 7">
    <name type="scientific">Urochloa decumbens</name>
    <dbReference type="NCBI Taxonomy" id="240449"/>
    <lineage>
        <taxon>Eukaryota</taxon>
        <taxon>Viridiplantae</taxon>
        <taxon>Streptophyta</taxon>
        <taxon>Embryophyta</taxon>
        <taxon>Tracheophyta</taxon>
        <taxon>Spermatophyta</taxon>
        <taxon>Magnoliopsida</taxon>
        <taxon>Liliopsida</taxon>
        <taxon>Poales</taxon>
        <taxon>Poaceae</taxon>
        <taxon>PACMAD clade</taxon>
        <taxon>Panicoideae</taxon>
        <taxon>Panicodae</taxon>
        <taxon>Paniceae</taxon>
        <taxon>Melinidinae</taxon>
        <taxon>Urochloa</taxon>
    </lineage>
</organism>
<dbReference type="AlphaFoldDB" id="A0ABC9GYH0"/>
<comment type="caution">
    <text evidence="6">The sequence shown here is derived from an EMBL/GenBank/DDBJ whole genome shotgun (WGS) entry which is preliminary data.</text>
</comment>
<evidence type="ECO:0000259" key="4">
    <source>
        <dbReference type="PROSITE" id="PS50097"/>
    </source>
</evidence>